<dbReference type="AlphaFoldDB" id="A0A7Y1LB47"/>
<sequence length="346" mass="37142">MPTVTRCLLPPLNIDSLTLKTRAIFGFLLPTSSVSGVTPAARPKVPYEGQCSSMRLTVALGIAVCAEGQGDAYAPSLLSAEQIVSWKAVADTVHEAGSLIAAQLCHVGRVSHRSLQPNNLPPLAPSAITANAEVFIPDNQGVNNKAPAAGPREMMQTDISITQQAFVDAAVNAIAAGFDLVEIHAANGYLIEQFLATGTNLRDDNYGSSLENRARFLLEIVDMLIEALGAERIGVRLSPWSTLNDIEDSEPHAMALYLAEELNLRNIAYLYVVECPPGSGPDDPESFHRWLRSAFKKPLIVCGNQDIESHKPISYQHLADTLAMTTLSIEPPGTISWGSPHPEAAS</sequence>
<evidence type="ECO:0000313" key="3">
    <source>
        <dbReference type="Proteomes" id="UP000583279"/>
    </source>
</evidence>
<feature type="domain" description="NADH:flavin oxidoreductase/NADH oxidase N-terminal" evidence="1">
    <location>
        <begin position="10"/>
        <end position="311"/>
    </location>
</feature>
<dbReference type="GO" id="GO:0016491">
    <property type="term" value="F:oxidoreductase activity"/>
    <property type="evidence" value="ECO:0007669"/>
    <property type="project" value="InterPro"/>
</dbReference>
<protein>
    <submittedName>
        <fullName evidence="2">Alkene reductase</fullName>
    </submittedName>
</protein>
<dbReference type="InterPro" id="IPR013785">
    <property type="entry name" value="Aldolase_TIM"/>
</dbReference>
<dbReference type="PANTHER" id="PTHR22893:SF91">
    <property type="entry name" value="NADPH DEHYDROGENASE 2-RELATED"/>
    <property type="match status" value="1"/>
</dbReference>
<dbReference type="GO" id="GO:0005829">
    <property type="term" value="C:cytosol"/>
    <property type="evidence" value="ECO:0007669"/>
    <property type="project" value="TreeGrafter"/>
</dbReference>
<evidence type="ECO:0000313" key="2">
    <source>
        <dbReference type="EMBL" id="NNA42870.1"/>
    </source>
</evidence>
<dbReference type="Proteomes" id="UP000583279">
    <property type="component" value="Unassembled WGS sequence"/>
</dbReference>
<dbReference type="InterPro" id="IPR001155">
    <property type="entry name" value="OxRdtase_FMN_N"/>
</dbReference>
<gene>
    <name evidence="2" type="ORF">HBO18_01905</name>
</gene>
<dbReference type="SUPFAM" id="SSF51395">
    <property type="entry name" value="FMN-linked oxidoreductases"/>
    <property type="match status" value="1"/>
</dbReference>
<reference evidence="2 3" key="1">
    <citation type="journal article" date="2020" name="Front. Microbiol.">
        <title>Genetic Organization of the aprX-lipA2 Operon Affects the Proteolytic Potential of Pseudomonas Species in Milk.</title>
        <authorList>
            <person name="Maier C."/>
            <person name="Huptas C."/>
            <person name="von Neubeck M."/>
            <person name="Scherer S."/>
            <person name="Wenning M."/>
            <person name="Lucking G."/>
        </authorList>
    </citation>
    <scope>NUCLEOTIDE SEQUENCE [LARGE SCALE GENOMIC DNA]</scope>
    <source>
        <strain evidence="2 3">WS 4997</strain>
    </source>
</reference>
<dbReference type="Gene3D" id="3.20.20.70">
    <property type="entry name" value="Aldolase class I"/>
    <property type="match status" value="1"/>
</dbReference>
<dbReference type="RefSeq" id="WP_169855187.1">
    <property type="nucleotide sequence ID" value="NZ_JAAQYK010000001.1"/>
</dbReference>
<proteinExistence type="predicted"/>
<dbReference type="InterPro" id="IPR045247">
    <property type="entry name" value="Oye-like"/>
</dbReference>
<dbReference type="EMBL" id="JAAQYK010000001">
    <property type="protein sequence ID" value="NNA42870.1"/>
    <property type="molecule type" value="Genomic_DNA"/>
</dbReference>
<evidence type="ECO:0000259" key="1">
    <source>
        <dbReference type="Pfam" id="PF00724"/>
    </source>
</evidence>
<organism evidence="2 3">
    <name type="scientific">Pseudomonas lactis</name>
    <dbReference type="NCBI Taxonomy" id="1615674"/>
    <lineage>
        <taxon>Bacteria</taxon>
        <taxon>Pseudomonadati</taxon>
        <taxon>Pseudomonadota</taxon>
        <taxon>Gammaproteobacteria</taxon>
        <taxon>Pseudomonadales</taxon>
        <taxon>Pseudomonadaceae</taxon>
        <taxon>Pseudomonas</taxon>
    </lineage>
</organism>
<dbReference type="GO" id="GO:0010181">
    <property type="term" value="F:FMN binding"/>
    <property type="evidence" value="ECO:0007669"/>
    <property type="project" value="InterPro"/>
</dbReference>
<accession>A0A7Y1LB47</accession>
<dbReference type="PANTHER" id="PTHR22893">
    <property type="entry name" value="NADH OXIDOREDUCTASE-RELATED"/>
    <property type="match status" value="1"/>
</dbReference>
<comment type="caution">
    <text evidence="2">The sequence shown here is derived from an EMBL/GenBank/DDBJ whole genome shotgun (WGS) entry which is preliminary data.</text>
</comment>
<name>A0A7Y1LB47_9PSED</name>
<dbReference type="Pfam" id="PF00724">
    <property type="entry name" value="Oxidored_FMN"/>
    <property type="match status" value="1"/>
</dbReference>